<dbReference type="RefSeq" id="XP_016974856.1">
    <property type="nucleotide sequence ID" value="XM_017119367.1"/>
</dbReference>
<evidence type="ECO:0000313" key="2">
    <source>
        <dbReference type="EnsemblMetazoa" id="XP_016974856.1"/>
    </source>
</evidence>
<evidence type="ECO:0000256" key="1">
    <source>
        <dbReference type="SAM" id="Phobius"/>
    </source>
</evidence>
<dbReference type="AlphaFoldDB" id="A0A6P4E9W1"/>
<accession>A0A6P4E9W1</accession>
<dbReference type="GeneID" id="108041439"/>
<dbReference type="Proteomes" id="UP001652680">
    <property type="component" value="Unassembled WGS sequence"/>
</dbReference>
<dbReference type="OrthoDB" id="8197395at2759"/>
<dbReference type="Pfam" id="PF15860">
    <property type="entry name" value="DUF4728"/>
    <property type="match status" value="1"/>
</dbReference>
<feature type="transmembrane region" description="Helical" evidence="1">
    <location>
        <begin position="172"/>
        <end position="192"/>
    </location>
</feature>
<reference evidence="3" key="1">
    <citation type="journal article" date="2021" name="Elife">
        <title>Highly contiguous assemblies of 101 drosophilid genomes.</title>
        <authorList>
            <person name="Kim B.Y."/>
            <person name="Wang J.R."/>
            <person name="Miller D.E."/>
            <person name="Barmina O."/>
            <person name="Delaney E."/>
            <person name="Thompson A."/>
            <person name="Comeault A.A."/>
            <person name="Peede D."/>
            <person name="D'Agostino E.R."/>
            <person name="Pelaez J."/>
            <person name="Aguilar J.M."/>
            <person name="Haji D."/>
            <person name="Matsunaga T."/>
            <person name="Armstrong E.E."/>
            <person name="Zych M."/>
            <person name="Ogawa Y."/>
            <person name="Stamenkovic-Radak M."/>
            <person name="Jelic M."/>
            <person name="Veselinovic M.S."/>
            <person name="Tanaskovic M."/>
            <person name="Eric P."/>
            <person name="Gao J.J."/>
            <person name="Katoh T.K."/>
            <person name="Toda M.J."/>
            <person name="Watabe H."/>
            <person name="Watada M."/>
            <person name="Davis J.S."/>
            <person name="Moyle L.C."/>
            <person name="Manoli G."/>
            <person name="Bertolini E."/>
            <person name="Kostal V."/>
            <person name="Hawley R.S."/>
            <person name="Takahashi A."/>
            <person name="Jones C.D."/>
            <person name="Price D.K."/>
            <person name="Whiteman N."/>
            <person name="Kopp A."/>
            <person name="Matute D.R."/>
            <person name="Petrov D.A."/>
        </authorList>
    </citation>
    <scope>NUCLEOTIDE SEQUENCE [LARGE SCALE GENOMIC DNA]</scope>
</reference>
<dbReference type="RefSeq" id="XP_016974857.1">
    <property type="nucleotide sequence ID" value="XM_017119368.1"/>
</dbReference>
<name>A0A6P4E9W1_DRORH</name>
<evidence type="ECO:0000313" key="3">
    <source>
        <dbReference type="Proteomes" id="UP001652680"/>
    </source>
</evidence>
<dbReference type="InterPro" id="IPR031720">
    <property type="entry name" value="DUF4728"/>
</dbReference>
<proteinExistence type="predicted"/>
<keyword evidence="3" id="KW-1185">Reference proteome</keyword>
<dbReference type="PANTHER" id="PTHR36694:SF11">
    <property type="entry name" value="LP21121P-RELATED"/>
    <property type="match status" value="1"/>
</dbReference>
<keyword evidence="1" id="KW-0472">Membrane</keyword>
<organism evidence="5">
    <name type="scientific">Drosophila rhopaloa</name>
    <name type="common">Fruit fly</name>
    <dbReference type="NCBI Taxonomy" id="1041015"/>
    <lineage>
        <taxon>Eukaryota</taxon>
        <taxon>Metazoa</taxon>
        <taxon>Ecdysozoa</taxon>
        <taxon>Arthropoda</taxon>
        <taxon>Hexapoda</taxon>
        <taxon>Insecta</taxon>
        <taxon>Pterygota</taxon>
        <taxon>Neoptera</taxon>
        <taxon>Endopterygota</taxon>
        <taxon>Diptera</taxon>
        <taxon>Brachycera</taxon>
        <taxon>Muscomorpha</taxon>
        <taxon>Ephydroidea</taxon>
        <taxon>Drosophilidae</taxon>
        <taxon>Drosophila</taxon>
        <taxon>Sophophora</taxon>
    </lineage>
</organism>
<reference evidence="2" key="3">
    <citation type="submission" date="2025-05" db="UniProtKB">
        <authorList>
            <consortium name="EnsemblMetazoa"/>
        </authorList>
    </citation>
    <scope>IDENTIFICATION</scope>
</reference>
<protein>
    <submittedName>
        <fullName evidence="4 5">Uncharacterized protein LOC108041439</fullName>
    </submittedName>
</protein>
<dbReference type="EnsemblMetazoa" id="XM_017119367.2">
    <property type="protein sequence ID" value="XP_016974856.1"/>
    <property type="gene ID" value="LOC108041439"/>
</dbReference>
<reference evidence="4 5" key="2">
    <citation type="submission" date="2025-04" db="UniProtKB">
        <authorList>
            <consortium name="RefSeq"/>
        </authorList>
    </citation>
    <scope>IDENTIFICATION</scope>
</reference>
<keyword evidence="1" id="KW-0812">Transmembrane</keyword>
<feature type="transmembrane region" description="Helical" evidence="1">
    <location>
        <begin position="45"/>
        <end position="65"/>
    </location>
</feature>
<sequence length="250" mass="28078">MLLPTVSGSSAAGCKWKNCCRRSWEMLMTPVSPKNLRTTALLTSIYQLLISHCALFLVLLGLAHAEQMCQVLELDILDQKDNGFYNMSPFHNDLRLQTAAQLAAATENLLYVMAGVAGTYALSAISLFFGVYKNKPGLIIPWLIVEFLLMVALGALVFMLRDTKIVQILGGQVPYFIICYILICMDYCKWYVMHSFYQSLRTMNKLREIATVAIPCPAPGAIPYRFQREHMYLGSNGYKHILTESPDGQC</sequence>
<keyword evidence="1" id="KW-1133">Transmembrane helix</keyword>
<feature type="transmembrane region" description="Helical" evidence="1">
    <location>
        <begin position="139"/>
        <end position="160"/>
    </location>
</feature>
<evidence type="ECO:0000313" key="4">
    <source>
        <dbReference type="RefSeq" id="XP_016974856.1"/>
    </source>
</evidence>
<feature type="transmembrane region" description="Helical" evidence="1">
    <location>
        <begin position="109"/>
        <end position="132"/>
    </location>
</feature>
<gene>
    <name evidence="4 5" type="primary">LOC108041439</name>
    <name evidence="2" type="synonym">108041439</name>
</gene>
<dbReference type="EnsemblMetazoa" id="XM_017119368.2">
    <property type="protein sequence ID" value="XP_016974857.1"/>
    <property type="gene ID" value="LOC108041439"/>
</dbReference>
<evidence type="ECO:0000313" key="5">
    <source>
        <dbReference type="RefSeq" id="XP_016974857.1"/>
    </source>
</evidence>
<dbReference type="PANTHER" id="PTHR36694">
    <property type="entry name" value="PASIFLORA 1, ISOFORM A-RELATED"/>
    <property type="match status" value="1"/>
</dbReference>